<evidence type="ECO:0000256" key="5">
    <source>
        <dbReference type="ARBA" id="ARBA00022679"/>
    </source>
</evidence>
<dbReference type="EC" id="2.3.2.27" evidence="4"/>
<dbReference type="InterPro" id="IPR021319">
    <property type="entry name" value="DUF2921"/>
</dbReference>
<feature type="region of interest" description="Disordered" evidence="15">
    <location>
        <begin position="422"/>
        <end position="467"/>
    </location>
</feature>
<feature type="transmembrane region" description="Helical" evidence="16">
    <location>
        <begin position="390"/>
        <end position="407"/>
    </location>
</feature>
<dbReference type="GO" id="GO:0012505">
    <property type="term" value="C:endomembrane system"/>
    <property type="evidence" value="ECO:0007669"/>
    <property type="project" value="UniProtKB-SubCell"/>
</dbReference>
<evidence type="ECO:0000313" key="18">
    <source>
        <dbReference type="EMBL" id="QIE48439.1"/>
    </source>
</evidence>
<evidence type="ECO:0000256" key="14">
    <source>
        <dbReference type="PROSITE-ProRule" id="PRU00175"/>
    </source>
</evidence>
<dbReference type="SUPFAM" id="SSF57850">
    <property type="entry name" value="RING/U-box"/>
    <property type="match status" value="1"/>
</dbReference>
<reference evidence="18" key="1">
    <citation type="journal article" date="2019" name="J. For. Res.">
        <title>Expression and analysis of zinc finger family gene in Lenzites gibbosa.</title>
        <authorList>
            <person name="Zhang J."/>
            <person name="Chi Y."/>
            <person name="Li S."/>
            <person name="Zhang J."/>
            <person name="Chen J."/>
        </authorList>
    </citation>
    <scope>NUCLEOTIDE SEQUENCE</scope>
    <source>
        <strain evidence="18">ZnF32</strain>
    </source>
</reference>
<dbReference type="GO" id="GO:0043161">
    <property type="term" value="P:proteasome-mediated ubiquitin-dependent protein catabolic process"/>
    <property type="evidence" value="ECO:0007669"/>
    <property type="project" value="TreeGrafter"/>
</dbReference>
<evidence type="ECO:0000256" key="10">
    <source>
        <dbReference type="ARBA" id="ARBA00022786"/>
    </source>
</evidence>
<name>A0A6G6FQ70_9APHY</name>
<evidence type="ECO:0000256" key="8">
    <source>
        <dbReference type="ARBA" id="ARBA00022729"/>
    </source>
</evidence>
<evidence type="ECO:0000256" key="11">
    <source>
        <dbReference type="ARBA" id="ARBA00022833"/>
    </source>
</evidence>
<keyword evidence="5" id="KW-0808">Transferase</keyword>
<evidence type="ECO:0000256" key="12">
    <source>
        <dbReference type="ARBA" id="ARBA00022989"/>
    </source>
</evidence>
<keyword evidence="8" id="KW-0732">Signal</keyword>
<dbReference type="Pfam" id="PF13639">
    <property type="entry name" value="zf-RING_2"/>
    <property type="match status" value="1"/>
</dbReference>
<dbReference type="AlphaFoldDB" id="A0A6G6FQ70"/>
<comment type="pathway">
    <text evidence="3">Protein modification; protein ubiquitination.</text>
</comment>
<keyword evidence="13 16" id="KW-0472">Membrane</keyword>
<evidence type="ECO:0000256" key="9">
    <source>
        <dbReference type="ARBA" id="ARBA00022771"/>
    </source>
</evidence>
<feature type="transmembrane region" description="Helical" evidence="16">
    <location>
        <begin position="546"/>
        <end position="563"/>
    </location>
</feature>
<keyword evidence="6 16" id="KW-0812">Transmembrane</keyword>
<evidence type="ECO:0000256" key="13">
    <source>
        <dbReference type="ARBA" id="ARBA00023136"/>
    </source>
</evidence>
<feature type="transmembrane region" description="Helical" evidence="16">
    <location>
        <begin position="575"/>
        <end position="593"/>
    </location>
</feature>
<keyword evidence="12 16" id="KW-1133">Transmembrane helix</keyword>
<dbReference type="PROSITE" id="PS50089">
    <property type="entry name" value="ZF_RING_2"/>
    <property type="match status" value="1"/>
</dbReference>
<organism evidence="18">
    <name type="scientific">Trametes gibbosa</name>
    <dbReference type="NCBI Taxonomy" id="160864"/>
    <lineage>
        <taxon>Eukaryota</taxon>
        <taxon>Fungi</taxon>
        <taxon>Dikarya</taxon>
        <taxon>Basidiomycota</taxon>
        <taxon>Agaricomycotina</taxon>
        <taxon>Agaricomycetes</taxon>
        <taxon>Polyporales</taxon>
        <taxon>Polyporaceae</taxon>
        <taxon>Trametes</taxon>
    </lineage>
</organism>
<evidence type="ECO:0000256" key="7">
    <source>
        <dbReference type="ARBA" id="ARBA00022723"/>
    </source>
</evidence>
<keyword evidence="11" id="KW-0862">Zinc</keyword>
<dbReference type="SMART" id="SM00184">
    <property type="entry name" value="RING"/>
    <property type="match status" value="1"/>
</dbReference>
<feature type="compositionally biased region" description="Pro residues" evidence="15">
    <location>
        <begin position="426"/>
        <end position="439"/>
    </location>
</feature>
<comment type="catalytic activity">
    <reaction evidence="1">
        <text>S-ubiquitinyl-[E2 ubiquitin-conjugating enzyme]-L-cysteine + [acceptor protein]-L-lysine = [E2 ubiquitin-conjugating enzyme]-L-cysteine + N(6)-ubiquitinyl-[acceptor protein]-L-lysine.</text>
        <dbReference type="EC" id="2.3.2.27"/>
    </reaction>
</comment>
<feature type="domain" description="RING-type" evidence="17">
    <location>
        <begin position="634"/>
        <end position="706"/>
    </location>
</feature>
<comment type="subcellular location">
    <subcellularLocation>
        <location evidence="2">Endomembrane system</location>
        <topology evidence="2">Multi-pass membrane protein</topology>
    </subcellularLocation>
</comment>
<feature type="transmembrane region" description="Helical" evidence="16">
    <location>
        <begin position="491"/>
        <end position="509"/>
    </location>
</feature>
<dbReference type="GO" id="GO:0008270">
    <property type="term" value="F:zinc ion binding"/>
    <property type="evidence" value="ECO:0007669"/>
    <property type="project" value="UniProtKB-KW"/>
</dbReference>
<evidence type="ECO:0000256" key="2">
    <source>
        <dbReference type="ARBA" id="ARBA00004127"/>
    </source>
</evidence>
<dbReference type="InterPro" id="IPR050731">
    <property type="entry name" value="HRD1_E3_ubiq-ligases"/>
</dbReference>
<feature type="transmembrane region" description="Helical" evidence="16">
    <location>
        <begin position="324"/>
        <end position="342"/>
    </location>
</feature>
<evidence type="ECO:0000256" key="3">
    <source>
        <dbReference type="ARBA" id="ARBA00004906"/>
    </source>
</evidence>
<dbReference type="EMBL" id="MK805166">
    <property type="protein sequence ID" value="QIE48439.1"/>
    <property type="molecule type" value="mRNA"/>
</dbReference>
<dbReference type="PANTHER" id="PTHR22763:SF162">
    <property type="entry name" value="TRANSMEMBRANE E3 UBIQUITIN-PROTEIN LIGASE 1"/>
    <property type="match status" value="1"/>
</dbReference>
<evidence type="ECO:0000256" key="6">
    <source>
        <dbReference type="ARBA" id="ARBA00022692"/>
    </source>
</evidence>
<dbReference type="Pfam" id="PF11145">
    <property type="entry name" value="DUF2921"/>
    <property type="match status" value="1"/>
</dbReference>
<dbReference type="InterPro" id="IPR013083">
    <property type="entry name" value="Znf_RING/FYVE/PHD"/>
</dbReference>
<evidence type="ECO:0000256" key="4">
    <source>
        <dbReference type="ARBA" id="ARBA00012483"/>
    </source>
</evidence>
<protein>
    <recommendedName>
        <fullName evidence="4">RING-type E3 ubiquitin transferase</fullName>
        <ecNumber evidence="4">2.3.2.27</ecNumber>
    </recommendedName>
</protein>
<evidence type="ECO:0000256" key="16">
    <source>
        <dbReference type="SAM" id="Phobius"/>
    </source>
</evidence>
<keyword evidence="7" id="KW-0479">Metal-binding</keyword>
<feature type="transmembrane region" description="Helical" evidence="16">
    <location>
        <begin position="363"/>
        <end position="384"/>
    </location>
</feature>
<sequence length="712" mass="78268">MLTSGRGDEVSTTRDNYLNGLQSLNFQLANYTAWLNGTESNFTLPVEDPNVTPLVEAFVTFGSEIDPQHGSYYSNMTGFWHGDVRPHNLTSLNASEAASSWRHLSEQLMLPVNLSAVPDLLGSWNWTRSNKLSLSMGDKLITYEHDGSDHDGIAIIHGKIDLSEPDSSEELRLDFEGVHVLSTGSVYAIAESTGRGMDLRTLPALVPEALRNDSARAVEAELTSRISKLKEKIESGSFDQDGSEAEDSPKTRCSFRLFAQLEATDIPQHMMEELEKEIDEPTGISTVKAPELVLEGVLLSQSCGILYEIKHAVGVQSQRLYRKITTYSGVATIVNLVLLALFRKQAAQSSSAIGLSRVSRYTFLIQSLLDAISFIGHITLGILAEGRPSLSVLAPAGLACLLFVYEAQMAVLIGQIQAPEDAPSRPAVPTPPPAPPPNTQAPGDSDAPMTNVSTDQPAPAQPPTVPTQPALPARQSFLQFLWTHIRTDPAARLWTILSLSLIVVFRIVIALSLPLLFIGSLYSSMWIMQIYRSARRTRSSGLSMEYLVGTTLGRLFFACYFLGCPKNILDVEPRRWIYAVALFMFAQVLIITLQERVGPAFFLPKRMSRVQTYDYHPPLPLPDSEAPEQTLGDCAICMDAILVDPSLRRSKSSDGKERPTIGRAGGLLAKVSATQKTYSLAPCHHLFHTACLERWLAIKNICPQCRRPLPPL</sequence>
<proteinExistence type="evidence at transcript level"/>
<dbReference type="Gene3D" id="3.30.40.10">
    <property type="entry name" value="Zinc/RING finger domain, C3HC4 (zinc finger)"/>
    <property type="match status" value="1"/>
</dbReference>
<dbReference type="PANTHER" id="PTHR22763">
    <property type="entry name" value="RING ZINC FINGER PROTEIN"/>
    <property type="match status" value="1"/>
</dbReference>
<dbReference type="InterPro" id="IPR001841">
    <property type="entry name" value="Znf_RING"/>
</dbReference>
<keyword evidence="9 14" id="KW-0863">Zinc-finger</keyword>
<evidence type="ECO:0000256" key="15">
    <source>
        <dbReference type="SAM" id="MobiDB-lite"/>
    </source>
</evidence>
<evidence type="ECO:0000259" key="17">
    <source>
        <dbReference type="PROSITE" id="PS50089"/>
    </source>
</evidence>
<accession>A0A6G6FQ70</accession>
<dbReference type="GO" id="GO:0061630">
    <property type="term" value="F:ubiquitin protein ligase activity"/>
    <property type="evidence" value="ECO:0007669"/>
    <property type="project" value="UniProtKB-EC"/>
</dbReference>
<evidence type="ECO:0000256" key="1">
    <source>
        <dbReference type="ARBA" id="ARBA00000900"/>
    </source>
</evidence>
<keyword evidence="10" id="KW-0833">Ubl conjugation pathway</keyword>